<feature type="coiled-coil region" evidence="1">
    <location>
        <begin position="408"/>
        <end position="435"/>
    </location>
</feature>
<feature type="compositionally biased region" description="Low complexity" evidence="2">
    <location>
        <begin position="112"/>
        <end position="141"/>
    </location>
</feature>
<sequence length="791" mass="83132">MTTFTVMGVRHHGPGSARAVAAELARLRPDIVLIEGPPEADPLVHLAGDPGMEPPVALLAHVPGESSRAAFWPFAAFSPEWQAIRHALAAGVPVRFCDLPAAHALAEPVPGLAEPAAPGPGSAGSGPAPAGSGPGAGSDQAPGDRDAGQVPAGPETRADDAGGAPGAPVVGERRDPIGELARAAGYDDPERWWEDAVEHRGDTPFEVIADAMAAVREGHVPDEREARREAYMRRTMRAAAKEGYRNVAVVCGAWHVPALVRPGPGAPDDRLLKGLPKVKVEVTWVPWTYGRLASWSGYGAGVTSPGWYDHLFAAADRPVERWLAAAAAVLREEDLPVSSAHVIEAVRLAEALATVRGRPLAGLGEVTEAVRAVLCEGDDLPVELVQRRMVVGERLGAVPDTTPMVPLQRDLRDRQRRLKLRAEALERELDLDLRKQLDLDRSRLLHRLALLGVPWGRPREARGKGTFRESWTLEWRPEFDIELIEAGAYGTTVPAAATGRVRELAGPGSRPPDPAGPGAARRPGRTAASLAELTGLAERCLLADLPGALPAVLSAISARAALDNDVTHLMAALPALVRAQRYGDVRGTPADGLAGIVASLLDRVCAGLPAAVTGLDDDAARELAGHIDAVHAAAGLLGSRGDAWTAALRGLAGRRGLPGLIDGRLTRILLDAGEFAAEEVARRMSRSMSPGNPPARAATWVEGFLSGGGLLLVHDQALLGLVDAWLTGLSGEAFVDVLPLLRRTFGAFPAPERRAVGRRVAAGETAAAAPETDEERAAPAVRTVLAILGRA</sequence>
<evidence type="ECO:0000256" key="2">
    <source>
        <dbReference type="SAM" id="MobiDB-lite"/>
    </source>
</evidence>
<feature type="region of interest" description="Disordered" evidence="2">
    <location>
        <begin position="503"/>
        <end position="524"/>
    </location>
</feature>
<evidence type="ECO:0000313" key="4">
    <source>
        <dbReference type="Proteomes" id="UP000655287"/>
    </source>
</evidence>
<dbReference type="RefSeq" id="WP_203987456.1">
    <property type="nucleotide sequence ID" value="NZ_BOOU01000052.1"/>
</dbReference>
<dbReference type="PANTHER" id="PTHR30634">
    <property type="entry name" value="OUTER MEMBRANE LOLAB LIPOPROTEIN INSERTION APPARATUS"/>
    <property type="match status" value="1"/>
</dbReference>
<feature type="region of interest" description="Disordered" evidence="2">
    <location>
        <begin position="112"/>
        <end position="176"/>
    </location>
</feature>
<reference evidence="3" key="1">
    <citation type="submission" date="2021-01" db="EMBL/GenBank/DDBJ databases">
        <title>Whole genome shotgun sequence of Sphaerisporangium rufum NBRC 109079.</title>
        <authorList>
            <person name="Komaki H."/>
            <person name="Tamura T."/>
        </authorList>
    </citation>
    <scope>NUCLEOTIDE SEQUENCE</scope>
    <source>
        <strain evidence="3">NBRC 109079</strain>
    </source>
</reference>
<protein>
    <submittedName>
        <fullName evidence="3">Uncharacterized protein</fullName>
    </submittedName>
</protein>
<accession>A0A919UZ30</accession>
<dbReference type="PANTHER" id="PTHR30634:SF14">
    <property type="match status" value="1"/>
</dbReference>
<dbReference type="Pfam" id="PF18934">
    <property type="entry name" value="DUF5682"/>
    <property type="match status" value="1"/>
</dbReference>
<keyword evidence="4" id="KW-1185">Reference proteome</keyword>
<keyword evidence="1" id="KW-0175">Coiled coil</keyword>
<gene>
    <name evidence="3" type="ORF">Sru01_36530</name>
</gene>
<dbReference type="EMBL" id="BOOU01000052">
    <property type="protein sequence ID" value="GII78671.1"/>
    <property type="molecule type" value="Genomic_DNA"/>
</dbReference>
<name>A0A919UZ30_9ACTN</name>
<dbReference type="InterPro" id="IPR043737">
    <property type="entry name" value="DUF5682"/>
</dbReference>
<evidence type="ECO:0000256" key="1">
    <source>
        <dbReference type="SAM" id="Coils"/>
    </source>
</evidence>
<proteinExistence type="predicted"/>
<comment type="caution">
    <text evidence="3">The sequence shown here is derived from an EMBL/GenBank/DDBJ whole genome shotgun (WGS) entry which is preliminary data.</text>
</comment>
<dbReference type="Proteomes" id="UP000655287">
    <property type="component" value="Unassembled WGS sequence"/>
</dbReference>
<dbReference type="InterPro" id="IPR050458">
    <property type="entry name" value="LolB"/>
</dbReference>
<evidence type="ECO:0000313" key="3">
    <source>
        <dbReference type="EMBL" id="GII78671.1"/>
    </source>
</evidence>
<organism evidence="3 4">
    <name type="scientific">Sphaerisporangium rufum</name>
    <dbReference type="NCBI Taxonomy" id="1381558"/>
    <lineage>
        <taxon>Bacteria</taxon>
        <taxon>Bacillati</taxon>
        <taxon>Actinomycetota</taxon>
        <taxon>Actinomycetes</taxon>
        <taxon>Streptosporangiales</taxon>
        <taxon>Streptosporangiaceae</taxon>
        <taxon>Sphaerisporangium</taxon>
    </lineage>
</organism>
<dbReference type="AlphaFoldDB" id="A0A919UZ30"/>